<dbReference type="EMBL" id="CADCWF010000090">
    <property type="protein sequence ID" value="CAA9547710.1"/>
    <property type="molecule type" value="Genomic_DNA"/>
</dbReference>
<sequence length="60" mass="6365">MRTAGGSTPRPAVPDAALRSSEEILPVGSGSVLLVRPVAIGGEDRRSRCRARLRIARLNV</sequence>
<dbReference type="AlphaFoldDB" id="A0A6J4UFD0"/>
<organism evidence="1">
    <name type="scientific">uncultured Thermomicrobiales bacterium</name>
    <dbReference type="NCBI Taxonomy" id="1645740"/>
    <lineage>
        <taxon>Bacteria</taxon>
        <taxon>Pseudomonadati</taxon>
        <taxon>Thermomicrobiota</taxon>
        <taxon>Thermomicrobia</taxon>
        <taxon>Thermomicrobiales</taxon>
        <taxon>environmental samples</taxon>
    </lineage>
</organism>
<name>A0A6J4UFD0_9BACT</name>
<gene>
    <name evidence="1" type="ORF">AVDCRST_MAG59-1425</name>
</gene>
<proteinExistence type="predicted"/>
<reference evidence="1" key="1">
    <citation type="submission" date="2020-02" db="EMBL/GenBank/DDBJ databases">
        <authorList>
            <person name="Meier V. D."/>
        </authorList>
    </citation>
    <scope>NUCLEOTIDE SEQUENCE</scope>
    <source>
        <strain evidence="1">AVDCRST_MAG59</strain>
    </source>
</reference>
<protein>
    <submittedName>
        <fullName evidence="1">Uncharacterized protein</fullName>
    </submittedName>
</protein>
<evidence type="ECO:0000313" key="1">
    <source>
        <dbReference type="EMBL" id="CAA9547710.1"/>
    </source>
</evidence>
<accession>A0A6J4UFD0</accession>